<feature type="transmembrane region" description="Helical" evidence="2">
    <location>
        <begin position="106"/>
        <end position="129"/>
    </location>
</feature>
<proteinExistence type="predicted"/>
<feature type="region of interest" description="Disordered" evidence="1">
    <location>
        <begin position="193"/>
        <end position="220"/>
    </location>
</feature>
<keyword evidence="2" id="KW-0812">Transmembrane</keyword>
<organism evidence="3 4">
    <name type="scientific">Coilia grayii</name>
    <name type="common">Gray's grenadier anchovy</name>
    <dbReference type="NCBI Taxonomy" id="363190"/>
    <lineage>
        <taxon>Eukaryota</taxon>
        <taxon>Metazoa</taxon>
        <taxon>Chordata</taxon>
        <taxon>Craniata</taxon>
        <taxon>Vertebrata</taxon>
        <taxon>Euteleostomi</taxon>
        <taxon>Actinopterygii</taxon>
        <taxon>Neopterygii</taxon>
        <taxon>Teleostei</taxon>
        <taxon>Clupei</taxon>
        <taxon>Clupeiformes</taxon>
        <taxon>Clupeoidei</taxon>
        <taxon>Engraulidae</taxon>
        <taxon>Coilinae</taxon>
        <taxon>Coilia</taxon>
    </lineage>
</organism>
<dbReference type="EMBL" id="JBHFQA010000003">
    <property type="protein sequence ID" value="KAL2101211.1"/>
    <property type="molecule type" value="Genomic_DNA"/>
</dbReference>
<gene>
    <name evidence="3" type="ORF">ACEWY4_002972</name>
</gene>
<feature type="transmembrane region" description="Helical" evidence="2">
    <location>
        <begin position="12"/>
        <end position="33"/>
    </location>
</feature>
<dbReference type="Proteomes" id="UP001591681">
    <property type="component" value="Unassembled WGS sequence"/>
</dbReference>
<keyword evidence="4" id="KW-1185">Reference proteome</keyword>
<comment type="caution">
    <text evidence="3">The sequence shown here is derived from an EMBL/GenBank/DDBJ whole genome shotgun (WGS) entry which is preliminary data.</text>
</comment>
<evidence type="ECO:0000313" key="3">
    <source>
        <dbReference type="EMBL" id="KAL2101211.1"/>
    </source>
</evidence>
<evidence type="ECO:0000256" key="1">
    <source>
        <dbReference type="SAM" id="MobiDB-lite"/>
    </source>
</evidence>
<keyword evidence="2" id="KW-1133">Transmembrane helix</keyword>
<keyword evidence="2" id="KW-0472">Membrane</keyword>
<name>A0ABD1KQD6_9TELE</name>
<accession>A0ABD1KQD6</accession>
<protein>
    <submittedName>
        <fullName evidence="3">Uncharacterized protein</fullName>
    </submittedName>
</protein>
<evidence type="ECO:0000256" key="2">
    <source>
        <dbReference type="SAM" id="Phobius"/>
    </source>
</evidence>
<evidence type="ECO:0000313" key="4">
    <source>
        <dbReference type="Proteomes" id="UP001591681"/>
    </source>
</evidence>
<sequence>MEEVRGLRSKGGRAWIIQAVILVGLLSVVTPLTSSEDKKFRSLYKTWNKTYVNYIPCCGSIPMHTGPDGEFTKSLNKLRDFTAKINSVGRNRVDLLEENLGAQGAIFTKVAMGVVAIQVLLGIVVCCALRRCAGRSVDRRGDLVRRQRITVQIGSGSVHTQRPPQSAPVWSAYQDTQQSLVTVTCHRPAEPTAHLLSAPQGNDPSGNDLFVSQDKTQHEK</sequence>
<reference evidence="3 4" key="1">
    <citation type="submission" date="2024-09" db="EMBL/GenBank/DDBJ databases">
        <title>A chromosome-level genome assembly of Gray's grenadier anchovy, Coilia grayii.</title>
        <authorList>
            <person name="Fu Z."/>
        </authorList>
    </citation>
    <scope>NUCLEOTIDE SEQUENCE [LARGE SCALE GENOMIC DNA]</scope>
    <source>
        <strain evidence="3">G4</strain>
        <tissue evidence="3">Muscle</tissue>
    </source>
</reference>
<dbReference type="AlphaFoldDB" id="A0ABD1KQD6"/>